<dbReference type="AlphaFoldDB" id="A0A431TCT5"/>
<gene>
    <name evidence="3" type="ORF">EJP69_28850</name>
</gene>
<keyword evidence="2" id="KW-0732">Signal</keyword>
<feature type="signal peptide" evidence="2">
    <location>
        <begin position="1"/>
        <end position="24"/>
    </location>
</feature>
<dbReference type="EMBL" id="RXOE01000012">
    <property type="protein sequence ID" value="RTQ30689.1"/>
    <property type="molecule type" value="Genomic_DNA"/>
</dbReference>
<sequence>MPRPLLRVLKAATFVAGCLLAVQAGTQVSLPLPAEIDATGSAHGAVKDEPTANDTARKAAEAKVEANYAAAMKRCDPLKDARKSACTAQAEAERTKGMADIDASLRAAPKGQPPTKSTP</sequence>
<feature type="chain" id="PRO_5019076376" evidence="2">
    <location>
        <begin position="25"/>
        <end position="119"/>
    </location>
</feature>
<accession>A0A431TCT5</accession>
<protein>
    <submittedName>
        <fullName evidence="3">Uncharacterized protein</fullName>
    </submittedName>
</protein>
<organism evidence="3 4">
    <name type="scientific">Variovorax gossypii</name>
    <dbReference type="NCBI Taxonomy" id="1679495"/>
    <lineage>
        <taxon>Bacteria</taxon>
        <taxon>Pseudomonadati</taxon>
        <taxon>Pseudomonadota</taxon>
        <taxon>Betaproteobacteria</taxon>
        <taxon>Burkholderiales</taxon>
        <taxon>Comamonadaceae</taxon>
        <taxon>Variovorax</taxon>
    </lineage>
</organism>
<dbReference type="RefSeq" id="WP_170217258.1">
    <property type="nucleotide sequence ID" value="NZ_RXOE01000012.1"/>
</dbReference>
<proteinExistence type="predicted"/>
<comment type="caution">
    <text evidence="3">The sequence shown here is derived from an EMBL/GenBank/DDBJ whole genome shotgun (WGS) entry which is preliminary data.</text>
</comment>
<evidence type="ECO:0000313" key="3">
    <source>
        <dbReference type="EMBL" id="RTQ30689.1"/>
    </source>
</evidence>
<dbReference type="Proteomes" id="UP000267418">
    <property type="component" value="Unassembled WGS sequence"/>
</dbReference>
<evidence type="ECO:0000313" key="4">
    <source>
        <dbReference type="Proteomes" id="UP000267418"/>
    </source>
</evidence>
<feature type="region of interest" description="Disordered" evidence="1">
    <location>
        <begin position="92"/>
        <end position="119"/>
    </location>
</feature>
<evidence type="ECO:0000256" key="1">
    <source>
        <dbReference type="SAM" id="MobiDB-lite"/>
    </source>
</evidence>
<reference evidence="3 4" key="1">
    <citation type="submission" date="2018-12" db="EMBL/GenBank/DDBJ databases">
        <title>The genome of Variovorax gossypii DSM 100435.</title>
        <authorList>
            <person name="Gao J."/>
            <person name="Sun J."/>
        </authorList>
    </citation>
    <scope>NUCLEOTIDE SEQUENCE [LARGE SCALE GENOMIC DNA]</scope>
    <source>
        <strain evidence="3 4">DSM 100435</strain>
    </source>
</reference>
<evidence type="ECO:0000256" key="2">
    <source>
        <dbReference type="SAM" id="SignalP"/>
    </source>
</evidence>
<keyword evidence="4" id="KW-1185">Reference proteome</keyword>
<name>A0A431TCT5_9BURK</name>